<organism evidence="2">
    <name type="scientific">Agrobacterium albertimagni</name>
    <dbReference type="NCBI Taxonomy" id="147266"/>
    <lineage>
        <taxon>Bacteria</taxon>
        <taxon>Pseudomonadati</taxon>
        <taxon>Pseudomonadota</taxon>
        <taxon>Alphaproteobacteria</taxon>
        <taxon>Hyphomicrobiales</taxon>
        <taxon>Rhizobiaceae</taxon>
        <taxon>Rhizobium/Agrobacterium group</taxon>
        <taxon>Agrobacterium</taxon>
    </lineage>
</organism>
<dbReference type="EMBL" id="DSKI01000284">
    <property type="protein sequence ID" value="HEB43116.1"/>
    <property type="molecule type" value="Genomic_DNA"/>
</dbReference>
<reference evidence="2" key="1">
    <citation type="journal article" date="2020" name="mSystems">
        <title>Genome- and Community-Level Interaction Insights into Carbon Utilization and Element Cycling Functions of Hydrothermarchaeota in Hydrothermal Sediment.</title>
        <authorList>
            <person name="Zhou Z."/>
            <person name="Liu Y."/>
            <person name="Xu W."/>
            <person name="Pan J."/>
            <person name="Luo Z.H."/>
            <person name="Li M."/>
        </authorList>
    </citation>
    <scope>NUCLEOTIDE SEQUENCE [LARGE SCALE GENOMIC DNA]</scope>
    <source>
        <strain evidence="2">SpSt-243</strain>
    </source>
</reference>
<protein>
    <submittedName>
        <fullName evidence="2">Uncharacterized protein</fullName>
    </submittedName>
</protein>
<evidence type="ECO:0000313" key="2">
    <source>
        <dbReference type="EMBL" id="HEB43116.1"/>
    </source>
</evidence>
<comment type="caution">
    <text evidence="2">The sequence shown here is derived from an EMBL/GenBank/DDBJ whole genome shotgun (WGS) entry which is preliminary data.</text>
</comment>
<gene>
    <name evidence="2" type="ORF">ENP70_05315</name>
</gene>
<proteinExistence type="predicted"/>
<evidence type="ECO:0000256" key="1">
    <source>
        <dbReference type="SAM" id="MobiDB-lite"/>
    </source>
</evidence>
<dbReference type="AlphaFoldDB" id="A0A7C1PF12"/>
<feature type="compositionally biased region" description="Acidic residues" evidence="1">
    <location>
        <begin position="62"/>
        <end position="71"/>
    </location>
</feature>
<name>A0A7C1PF12_9HYPH</name>
<sequence length="96" mass="10679">MAIAPDKRQMIEAMIESLIALLDTSDGDCDLEDTGDFEPWIDSTPMHGAKGAVYDLEFDTSDDEFTGDEFEPVLGWQNPHWPIPETPALTHQEQAA</sequence>
<feature type="region of interest" description="Disordered" evidence="1">
    <location>
        <begin position="62"/>
        <end position="96"/>
    </location>
</feature>
<accession>A0A7C1PF12</accession>